<feature type="compositionally biased region" description="Basic and acidic residues" evidence="1">
    <location>
        <begin position="1103"/>
        <end position="1118"/>
    </location>
</feature>
<evidence type="ECO:0000313" key="4">
    <source>
        <dbReference type="Proteomes" id="UP000305067"/>
    </source>
</evidence>
<dbReference type="SUPFAM" id="SSF69322">
    <property type="entry name" value="Tricorn protease domain 2"/>
    <property type="match status" value="1"/>
</dbReference>
<evidence type="ECO:0000259" key="2">
    <source>
        <dbReference type="Pfam" id="PF21034"/>
    </source>
</evidence>
<dbReference type="PANTHER" id="PTHR13268:SF0">
    <property type="entry name" value="BCAS3 MICROTUBULE ASSOCIATED CELL MIGRATION FACTOR"/>
    <property type="match status" value="1"/>
</dbReference>
<proteinExistence type="predicted"/>
<dbReference type="InterPro" id="IPR048382">
    <property type="entry name" value="BCAS3_WD40"/>
</dbReference>
<feature type="compositionally biased region" description="Polar residues" evidence="1">
    <location>
        <begin position="993"/>
        <end position="1005"/>
    </location>
</feature>
<dbReference type="AlphaFoldDB" id="A0A5C3R7B9"/>
<reference evidence="3 4" key="1">
    <citation type="journal article" date="2019" name="Nat. Ecol. Evol.">
        <title>Megaphylogeny resolves global patterns of mushroom evolution.</title>
        <authorList>
            <person name="Varga T."/>
            <person name="Krizsan K."/>
            <person name="Foldi C."/>
            <person name="Dima B."/>
            <person name="Sanchez-Garcia M."/>
            <person name="Sanchez-Ramirez S."/>
            <person name="Szollosi G.J."/>
            <person name="Szarkandi J.G."/>
            <person name="Papp V."/>
            <person name="Albert L."/>
            <person name="Andreopoulos W."/>
            <person name="Angelini C."/>
            <person name="Antonin V."/>
            <person name="Barry K.W."/>
            <person name="Bougher N.L."/>
            <person name="Buchanan P."/>
            <person name="Buyck B."/>
            <person name="Bense V."/>
            <person name="Catcheside P."/>
            <person name="Chovatia M."/>
            <person name="Cooper J."/>
            <person name="Damon W."/>
            <person name="Desjardin D."/>
            <person name="Finy P."/>
            <person name="Geml J."/>
            <person name="Haridas S."/>
            <person name="Hughes K."/>
            <person name="Justo A."/>
            <person name="Karasinski D."/>
            <person name="Kautmanova I."/>
            <person name="Kiss B."/>
            <person name="Kocsube S."/>
            <person name="Kotiranta H."/>
            <person name="LaButti K.M."/>
            <person name="Lechner B.E."/>
            <person name="Liimatainen K."/>
            <person name="Lipzen A."/>
            <person name="Lukacs Z."/>
            <person name="Mihaltcheva S."/>
            <person name="Morgado L.N."/>
            <person name="Niskanen T."/>
            <person name="Noordeloos M.E."/>
            <person name="Ohm R.A."/>
            <person name="Ortiz-Santana B."/>
            <person name="Ovrebo C."/>
            <person name="Racz N."/>
            <person name="Riley R."/>
            <person name="Savchenko A."/>
            <person name="Shiryaev A."/>
            <person name="Soop K."/>
            <person name="Spirin V."/>
            <person name="Szebenyi C."/>
            <person name="Tomsovsky M."/>
            <person name="Tulloss R.E."/>
            <person name="Uehling J."/>
            <person name="Grigoriev I.V."/>
            <person name="Vagvolgyi C."/>
            <person name="Papp T."/>
            <person name="Martin F.M."/>
            <person name="Miettinen O."/>
            <person name="Hibbett D.S."/>
            <person name="Nagy L.G."/>
        </authorList>
    </citation>
    <scope>NUCLEOTIDE SEQUENCE [LARGE SCALE GENOMIC DNA]</scope>
    <source>
        <strain evidence="3 4">CBS 309.79</strain>
    </source>
</reference>
<gene>
    <name evidence="3" type="ORF">BDV98DRAFT_14430</name>
</gene>
<accession>A0A5C3R7B9</accession>
<feature type="compositionally biased region" description="Basic residues" evidence="1">
    <location>
        <begin position="1"/>
        <end position="13"/>
    </location>
</feature>
<dbReference type="InterPro" id="IPR045142">
    <property type="entry name" value="BCAS3-like"/>
</dbReference>
<protein>
    <recommendedName>
        <fullName evidence="2">BCAS3 WD40 domain-containing protein</fullName>
    </recommendedName>
</protein>
<feature type="region of interest" description="Disordered" evidence="1">
    <location>
        <begin position="986"/>
        <end position="1005"/>
    </location>
</feature>
<feature type="region of interest" description="Disordered" evidence="1">
    <location>
        <begin position="1022"/>
        <end position="1072"/>
    </location>
</feature>
<dbReference type="Pfam" id="PF21034">
    <property type="entry name" value="BCAS3_WD40"/>
    <property type="match status" value="1"/>
</dbReference>
<feature type="compositionally biased region" description="Polar residues" evidence="1">
    <location>
        <begin position="380"/>
        <end position="404"/>
    </location>
</feature>
<dbReference type="PANTHER" id="PTHR13268">
    <property type="entry name" value="BREAST CARCINOMA AMPLIFIED SEQUENCE 3"/>
    <property type="match status" value="1"/>
</dbReference>
<evidence type="ECO:0000256" key="1">
    <source>
        <dbReference type="SAM" id="MobiDB-lite"/>
    </source>
</evidence>
<feature type="compositionally biased region" description="Polar residues" evidence="1">
    <location>
        <begin position="1043"/>
        <end position="1052"/>
    </location>
</feature>
<dbReference type="Proteomes" id="UP000305067">
    <property type="component" value="Unassembled WGS sequence"/>
</dbReference>
<dbReference type="GO" id="GO:0005737">
    <property type="term" value="C:cytoplasm"/>
    <property type="evidence" value="ECO:0007669"/>
    <property type="project" value="TreeGrafter"/>
</dbReference>
<sequence length="1133" mass="123587">MPPRNRNAHHQSKSNRSIVNDHDVETDPEPERVDGPESAPSSPVSEIQASKPSQLTMQIAAQSATPMTAPGHVPAPSPPPPSRTAGHSRAPVLAREPTAFQSLTRTLRSYVPSSVPLSIPIPISAPSPPAVSRPVSFGSFTQPRTGVHNHANSDRKFDGGVFASDEDLEGMGYAASTDGVYPSPGGSDHGTDEVVWSKWETVDERLHLLLGYHSGMQIWDCSDLRNVQEVFNIKTPRIRYASVLSCTIRKANAGDYPLLGMITSNDNEDSFTIYSLARHHIIHSFTISGLYYFESSASGHIVLSSVNPPTIHIFASSNLTTLHIIPSTQLSFFTPKKSQHRHHSVFVDQLHPVFALHRRLLAYVSSQPSYFPHSGPAVPAQSSPYNTGSSPESSNAGFSHTNPRFSIPITQAELGNAAYKVGGTVFTGMMSLGGMALSAASKAGEQVRARANSAFTDPSPPNPFHARSAPSATHHEDWRRSSPFGTSASPPSTAPKHTTLTNPDVSGIFILDLANLDEHSTTPVPLLHSSVTKHQGIQALRFTADGTSLIVSPQDGQILRIFSIQPSRLAQVSERPHIGADLRQLYNFHRGRTSASIDQVQSTDDGRWVAAATGNRTIHVFPSNPYGGKPDIRSHLESKVMNTVQLRPPVTDVYPVVRVRLPKSPTPERMHAPVSFTFLRPGSGLLPTHLLPPVITSSPYLRPSSGSDDVGSLPEPISPRYRSRSRNYQDLLVFEPIEGALSLRRFTVELKAGDGTFSSGSSHNSTNTANRTSSSPRMSVLSQMMEPSSEFSGKESTIATWPLARSHDWPEVKEPYAINSTNVPPTVQGHPTTNRWLASAELTTCSPSQRVLPRSLYLAHQFSFYTLGEDYHALIRQYRLGTSGEKLDVRREVEISANGGSGGSTFAEGFQESRTTSVPRSFDEPLASALRAELDHSHVPSVLPMLPNGPGSAKPMSLRNAIPIRSVAIGFSDGMSEGLGRIRREMQRARSPRSPTYISPRTQDSVPLEFDEMEEDFVLDGSAPAVGSHDVDELDDDQVPRSAHSQSPSNRDSTPEEQPVTPTTADVWEGWESADKKIIDDAERFDDITVVGFLEEEQEELMEAQKEKEKEVVREVSRSSKPGRKKGRGSKKT</sequence>
<feature type="region of interest" description="Disordered" evidence="1">
    <location>
        <begin position="374"/>
        <end position="404"/>
    </location>
</feature>
<feature type="region of interest" description="Disordered" evidence="1">
    <location>
        <begin position="1"/>
        <end position="89"/>
    </location>
</feature>
<dbReference type="EMBL" id="ML178814">
    <property type="protein sequence ID" value="TFL07214.1"/>
    <property type="molecule type" value="Genomic_DNA"/>
</dbReference>
<feature type="compositionally biased region" description="Polar residues" evidence="1">
    <location>
        <begin position="483"/>
        <end position="501"/>
    </location>
</feature>
<name>A0A5C3R7B9_9AGAR</name>
<feature type="compositionally biased region" description="Pro residues" evidence="1">
    <location>
        <begin position="73"/>
        <end position="82"/>
    </location>
</feature>
<feature type="region of interest" description="Disordered" evidence="1">
    <location>
        <begin position="754"/>
        <end position="777"/>
    </location>
</feature>
<dbReference type="GO" id="GO:0042594">
    <property type="term" value="P:response to starvation"/>
    <property type="evidence" value="ECO:0007669"/>
    <property type="project" value="TreeGrafter"/>
</dbReference>
<feature type="compositionally biased region" description="Polar residues" evidence="1">
    <location>
        <begin position="39"/>
        <end position="66"/>
    </location>
</feature>
<feature type="compositionally biased region" description="Low complexity" evidence="1">
    <location>
        <begin position="761"/>
        <end position="775"/>
    </location>
</feature>
<feature type="region of interest" description="Disordered" evidence="1">
    <location>
        <begin position="1101"/>
        <end position="1133"/>
    </location>
</feature>
<dbReference type="STRING" id="1884261.A0A5C3R7B9"/>
<feature type="domain" description="BCAS3 WD40" evidence="2">
    <location>
        <begin position="581"/>
        <end position="644"/>
    </location>
</feature>
<evidence type="ECO:0000313" key="3">
    <source>
        <dbReference type="EMBL" id="TFL07214.1"/>
    </source>
</evidence>
<feature type="region of interest" description="Disordered" evidence="1">
    <location>
        <begin position="448"/>
        <end position="501"/>
    </location>
</feature>
<dbReference type="OrthoDB" id="25778at2759"/>
<feature type="compositionally biased region" description="Basic and acidic residues" evidence="1">
    <location>
        <begin position="19"/>
        <end position="35"/>
    </location>
</feature>
<keyword evidence="4" id="KW-1185">Reference proteome</keyword>
<dbReference type="GO" id="GO:0006914">
    <property type="term" value="P:autophagy"/>
    <property type="evidence" value="ECO:0007669"/>
    <property type="project" value="InterPro"/>
</dbReference>
<organism evidence="3 4">
    <name type="scientific">Pterulicium gracile</name>
    <dbReference type="NCBI Taxonomy" id="1884261"/>
    <lineage>
        <taxon>Eukaryota</taxon>
        <taxon>Fungi</taxon>
        <taxon>Dikarya</taxon>
        <taxon>Basidiomycota</taxon>
        <taxon>Agaricomycotina</taxon>
        <taxon>Agaricomycetes</taxon>
        <taxon>Agaricomycetidae</taxon>
        <taxon>Agaricales</taxon>
        <taxon>Pleurotineae</taxon>
        <taxon>Pterulaceae</taxon>
        <taxon>Pterulicium</taxon>
    </lineage>
</organism>
<feature type="compositionally biased region" description="Basic residues" evidence="1">
    <location>
        <begin position="1121"/>
        <end position="1133"/>
    </location>
</feature>